<dbReference type="InterPro" id="IPR041577">
    <property type="entry name" value="RT_RNaseH_2"/>
</dbReference>
<evidence type="ECO:0000259" key="3">
    <source>
        <dbReference type="Pfam" id="PF00078"/>
    </source>
</evidence>
<dbReference type="InterPro" id="IPR041588">
    <property type="entry name" value="Integrase_H2C2"/>
</dbReference>
<dbReference type="CDD" id="cd00303">
    <property type="entry name" value="retropepsin_like"/>
    <property type="match status" value="1"/>
</dbReference>
<keyword evidence="2" id="KW-0175">Coiled coil</keyword>
<dbReference type="InterPro" id="IPR043502">
    <property type="entry name" value="DNA/RNA_pol_sf"/>
</dbReference>
<evidence type="ECO:0000259" key="5">
    <source>
        <dbReference type="Pfam" id="PF17919"/>
    </source>
</evidence>
<dbReference type="InterPro" id="IPR000477">
    <property type="entry name" value="RT_dom"/>
</dbReference>
<keyword evidence="1" id="KW-0511">Multifunctional enzyme</keyword>
<feature type="domain" description="Reverse transcriptase/retrotransposon-derived protein RNase H-like" evidence="5">
    <location>
        <begin position="816"/>
        <end position="912"/>
    </location>
</feature>
<dbReference type="InterPro" id="IPR050951">
    <property type="entry name" value="Retrovirus_Pol_polyprotein"/>
</dbReference>
<protein>
    <submittedName>
        <fullName evidence="7">Uncharacterized protein</fullName>
    </submittedName>
</protein>
<dbReference type="Pfam" id="PF13456">
    <property type="entry name" value="RVT_3"/>
    <property type="match status" value="1"/>
</dbReference>
<dbReference type="EMBL" id="OIVN01000063">
    <property type="protein sequence ID" value="SPC73551.1"/>
    <property type="molecule type" value="Genomic_DNA"/>
</dbReference>
<dbReference type="GO" id="GO:0004523">
    <property type="term" value="F:RNA-DNA hybrid ribonuclease activity"/>
    <property type="evidence" value="ECO:0007669"/>
    <property type="project" value="InterPro"/>
</dbReference>
<dbReference type="CDD" id="cd09279">
    <property type="entry name" value="RNase_HI_like"/>
    <property type="match status" value="1"/>
</dbReference>
<evidence type="ECO:0000313" key="7">
    <source>
        <dbReference type="EMBL" id="SPC73551.1"/>
    </source>
</evidence>
<proteinExistence type="predicted"/>
<sequence>MTDFLGWLPLLSQNNHDAINLNVVPSAMPEVWRPYFLSPNGPVTVTNSVMLSCTTATAVAAGLLTLEDGRILAERTDPQTINDSMALTIQCVASVSNMGQHLHVRNHEVRALCSQVTILQRLLKDNKKKVGELKEENKGLKKLVDSYANDLVARSTEHNKTTTELQKQYEKLLVERVHKNPFLNHRKDQGKAVVSVVIRGSTSDMEVDESTVADTTLTPAAVRTLQKSPKFKSLFNQLGLGPEARNAATEAIIAIAADSGATCFTAEAHTSRAFLETTNAVTFTDEDMEVQYPDHRRPLYVSAVIKDVQVRRALVDTGSCLNLIPLSTLKAANIPQHKIQGALIEVTVPYHALLGRQWLHKHKLISSTYHQCIKGRLNGKPIRIAANPSPFDQTEAHFIEAALYDELSAEEPPIIKPSGTPLPDWEDIKDDPDVDLRELLDRKKKRKERTAEDGNAPQCIRVQMLDGRIVYLDPKITSKEDLEVINLSYDPGIDKPVSISTSLSAVERTCLIDLLREYQDVFAWKYDEMSGIDPGLVAHSLNVEPDTKPVVQPMRTFYTEVEAQITQEVKKLLAAGFIKPIQHPRWLSNIVPMKKKNGQIRCCVDFRNLNKACPKDEFPLPNMDLLIDSAAGNAMFSFMDGFSGYNQIQMSSKDAEKTAFRTPIGNFYYTIMPFGLKNAGATYQRTMTAMFHDMIHQEIEDYVDDIVVKSKRREDHLGVLRKVFERCHLYKLKMNPLKCAFGVSAGKFLGFLVHNCGIDVDPAKASAIATMKPPASHKELKSFLERLSYIRRFTPGLAAVTSTFSPLLKKGVPFNWFAECQEAFQKIQTIMTKLPTVCAPTAEKPLRLYLASNNQAIGALMAQEDDNGIEQPIYYVSRGLKDTETRYSVAERACLALVYASQRLRHYFLAHKDSVNDQTLRFDGFSTSMSSGAGVVLIREDGETIAKSFKLDFSCSNNASEYKAYITGLAIAHEMGIKHLKVIGDSNLIICQAKGEFSLKEPSLAPYRALAQRLEGKFSTFEVTHALRSENRYADALVALGSQVAFEGPTADDTINKRSIPIIDLLKEDYEESKSVERFCSDLWRPLSQTTWRDSSKNPTLGLLLARYEQGSGRPAKTLPNLPTTNTRVNKYVPPFFQVIGELPFLEYFIEGILPQTVMKKAHSGECGEHQGKKRLYQLLLTLGYYWPTMKRDTEDFVRACHTCQMQANLIHTHPTNLQNMATPWPFHTWGLYLINPINPPSGGYIWILAATEYFTKWVEAIPLRKATGAVVANFIREHIIIRCSRSVGALPDQAPTVYTYYPQGNGQAEATNRMLLRILSKMVFDYGKGWSSHLADVLWAYRGSPKTATGFTPFSLVYGTDVISPPELLVPSPQMLQGTELEADVKICAEAKVADLESLDESRELALTHNLRYHKKLANAYGKTVQTRVFSQGQMLLKTADHVRRGLPSPSKFTPNWEGPYCRHRRKII</sequence>
<gene>
    <name evidence="7" type="ORF">FSB_LOCUS1433</name>
</gene>
<evidence type="ECO:0000259" key="4">
    <source>
        <dbReference type="Pfam" id="PF13456"/>
    </source>
</evidence>
<dbReference type="Gene3D" id="1.10.340.70">
    <property type="match status" value="1"/>
</dbReference>
<dbReference type="InterPro" id="IPR043128">
    <property type="entry name" value="Rev_trsase/Diguanyl_cyclase"/>
</dbReference>
<dbReference type="Pfam" id="PF17921">
    <property type="entry name" value="Integrase_H2C2"/>
    <property type="match status" value="1"/>
</dbReference>
<dbReference type="Pfam" id="PF00078">
    <property type="entry name" value="RVT_1"/>
    <property type="match status" value="1"/>
</dbReference>
<dbReference type="Gene3D" id="3.10.20.370">
    <property type="match status" value="1"/>
</dbReference>
<evidence type="ECO:0000256" key="1">
    <source>
        <dbReference type="ARBA" id="ARBA00023268"/>
    </source>
</evidence>
<dbReference type="GO" id="GO:0003676">
    <property type="term" value="F:nucleic acid binding"/>
    <property type="evidence" value="ECO:0007669"/>
    <property type="project" value="InterPro"/>
</dbReference>
<feature type="domain" description="Integrase zinc-binding" evidence="6">
    <location>
        <begin position="1156"/>
        <end position="1207"/>
    </location>
</feature>
<dbReference type="CDD" id="cd01647">
    <property type="entry name" value="RT_LTR"/>
    <property type="match status" value="1"/>
</dbReference>
<feature type="domain" description="Reverse transcriptase" evidence="3">
    <location>
        <begin position="594"/>
        <end position="751"/>
    </location>
</feature>
<dbReference type="Gene3D" id="3.30.70.270">
    <property type="match status" value="2"/>
</dbReference>
<dbReference type="PANTHER" id="PTHR37984">
    <property type="entry name" value="PROTEIN CBG26694"/>
    <property type="match status" value="1"/>
</dbReference>
<dbReference type="Pfam" id="PF17919">
    <property type="entry name" value="RT_RNaseH_2"/>
    <property type="match status" value="1"/>
</dbReference>
<dbReference type="InterPro" id="IPR012337">
    <property type="entry name" value="RNaseH-like_sf"/>
</dbReference>
<dbReference type="SUPFAM" id="SSF56672">
    <property type="entry name" value="DNA/RNA polymerases"/>
    <property type="match status" value="1"/>
</dbReference>
<dbReference type="InterPro" id="IPR002156">
    <property type="entry name" value="RNaseH_domain"/>
</dbReference>
<feature type="domain" description="RNase H type-1" evidence="4">
    <location>
        <begin position="922"/>
        <end position="1039"/>
    </location>
</feature>
<dbReference type="InterPro" id="IPR036397">
    <property type="entry name" value="RNaseH_sf"/>
</dbReference>
<feature type="coiled-coil region" evidence="2">
    <location>
        <begin position="116"/>
        <end position="150"/>
    </location>
</feature>
<dbReference type="Gene3D" id="3.10.10.10">
    <property type="entry name" value="HIV Type 1 Reverse Transcriptase, subunit A, domain 1"/>
    <property type="match status" value="1"/>
</dbReference>
<accession>A0A2N9EFW8</accession>
<evidence type="ECO:0000256" key="2">
    <source>
        <dbReference type="SAM" id="Coils"/>
    </source>
</evidence>
<name>A0A2N9EFW8_FAGSY</name>
<dbReference type="Gene3D" id="3.30.420.10">
    <property type="entry name" value="Ribonuclease H-like superfamily/Ribonuclease H"/>
    <property type="match status" value="3"/>
</dbReference>
<reference evidence="7" key="1">
    <citation type="submission" date="2018-02" db="EMBL/GenBank/DDBJ databases">
        <authorList>
            <person name="Cohen D.B."/>
            <person name="Kent A.D."/>
        </authorList>
    </citation>
    <scope>NUCLEOTIDE SEQUENCE</scope>
</reference>
<dbReference type="SUPFAM" id="SSF53098">
    <property type="entry name" value="Ribonuclease H-like"/>
    <property type="match status" value="2"/>
</dbReference>
<dbReference type="PANTHER" id="PTHR37984:SF5">
    <property type="entry name" value="PROTEIN NYNRIN-LIKE"/>
    <property type="match status" value="1"/>
</dbReference>
<organism evidence="7">
    <name type="scientific">Fagus sylvatica</name>
    <name type="common">Beechnut</name>
    <dbReference type="NCBI Taxonomy" id="28930"/>
    <lineage>
        <taxon>Eukaryota</taxon>
        <taxon>Viridiplantae</taxon>
        <taxon>Streptophyta</taxon>
        <taxon>Embryophyta</taxon>
        <taxon>Tracheophyta</taxon>
        <taxon>Spermatophyta</taxon>
        <taxon>Magnoliopsida</taxon>
        <taxon>eudicotyledons</taxon>
        <taxon>Gunneridae</taxon>
        <taxon>Pentapetalae</taxon>
        <taxon>rosids</taxon>
        <taxon>fabids</taxon>
        <taxon>Fagales</taxon>
        <taxon>Fagaceae</taxon>
        <taxon>Fagus</taxon>
    </lineage>
</organism>
<evidence type="ECO:0000259" key="6">
    <source>
        <dbReference type="Pfam" id="PF17921"/>
    </source>
</evidence>